<dbReference type="Pfam" id="PF13560">
    <property type="entry name" value="HTH_31"/>
    <property type="match status" value="1"/>
</dbReference>
<dbReference type="Proteomes" id="UP000034166">
    <property type="component" value="Unassembled WGS sequence"/>
</dbReference>
<dbReference type="AlphaFoldDB" id="A0A0M2SY57"/>
<dbReference type="SMART" id="SM00530">
    <property type="entry name" value="HTH_XRE"/>
    <property type="match status" value="1"/>
</dbReference>
<dbReference type="EMBL" id="LAYY01000014">
    <property type="protein sequence ID" value="KKK37550.1"/>
    <property type="molecule type" value="Genomic_DNA"/>
</dbReference>
<evidence type="ECO:0000313" key="3">
    <source>
        <dbReference type="Proteomes" id="UP000034166"/>
    </source>
</evidence>
<dbReference type="InterPro" id="IPR001387">
    <property type="entry name" value="Cro/C1-type_HTH"/>
</dbReference>
<dbReference type="SUPFAM" id="SSF47413">
    <property type="entry name" value="lambda repressor-like DNA-binding domains"/>
    <property type="match status" value="1"/>
</dbReference>
<comment type="caution">
    <text evidence="2">The sequence shown here is derived from an EMBL/GenBank/DDBJ whole genome shotgun (WGS) entry which is preliminary data.</text>
</comment>
<reference evidence="2 3" key="1">
    <citation type="submission" date="2015-04" db="EMBL/GenBank/DDBJ databases">
        <title>Taxonomic description and genome sequence of Bacillus campisalis sp. nov., a novel member of the genus Bacillus isolated from solar saltern.</title>
        <authorList>
            <person name="Mathan Kumar R."/>
            <person name="Kaur G."/>
            <person name="Kumar A."/>
            <person name="Singh N.K."/>
            <person name="Kaur N."/>
            <person name="Kumar N."/>
            <person name="Mayilraj S."/>
        </authorList>
    </citation>
    <scope>NUCLEOTIDE SEQUENCE [LARGE SCALE GENOMIC DNA]</scope>
    <source>
        <strain evidence="2 3">SA2-6</strain>
    </source>
</reference>
<dbReference type="Gene3D" id="1.10.260.40">
    <property type="entry name" value="lambda repressor-like DNA-binding domains"/>
    <property type="match status" value="1"/>
</dbReference>
<evidence type="ECO:0000313" key="2">
    <source>
        <dbReference type="EMBL" id="KKK37550.1"/>
    </source>
</evidence>
<accession>A0A0M2SY57</accession>
<organism evidence="2 3">
    <name type="scientific">Mesobacillus campisalis</name>
    <dbReference type="NCBI Taxonomy" id="1408103"/>
    <lineage>
        <taxon>Bacteria</taxon>
        <taxon>Bacillati</taxon>
        <taxon>Bacillota</taxon>
        <taxon>Bacilli</taxon>
        <taxon>Bacillales</taxon>
        <taxon>Bacillaceae</taxon>
        <taxon>Mesobacillus</taxon>
    </lineage>
</organism>
<dbReference type="PROSITE" id="PS50943">
    <property type="entry name" value="HTH_CROC1"/>
    <property type="match status" value="1"/>
</dbReference>
<name>A0A0M2SY57_9BACI</name>
<dbReference type="PATRIC" id="fig|1408103.3.peg.3125"/>
<evidence type="ECO:0000259" key="1">
    <source>
        <dbReference type="PROSITE" id="PS50943"/>
    </source>
</evidence>
<gene>
    <name evidence="2" type="ORF">WQ57_13905</name>
</gene>
<keyword evidence="3" id="KW-1185">Reference proteome</keyword>
<sequence>MERLPYNQELDYRMIRLLRHSRNLTLKQMATEMNIDPATLSRIETGQMQFTNYYESKLRDAIKRLRITNVEIASIRKIIEVKAIRGIK</sequence>
<dbReference type="CDD" id="cd00093">
    <property type="entry name" value="HTH_XRE"/>
    <property type="match status" value="1"/>
</dbReference>
<dbReference type="GO" id="GO:0003677">
    <property type="term" value="F:DNA binding"/>
    <property type="evidence" value="ECO:0007669"/>
    <property type="project" value="InterPro"/>
</dbReference>
<proteinExistence type="predicted"/>
<feature type="domain" description="HTH cro/C1-type" evidence="1">
    <location>
        <begin position="15"/>
        <end position="47"/>
    </location>
</feature>
<dbReference type="InterPro" id="IPR010982">
    <property type="entry name" value="Lambda_DNA-bd_dom_sf"/>
</dbReference>
<protein>
    <recommendedName>
        <fullName evidence="1">HTH cro/C1-type domain-containing protein</fullName>
    </recommendedName>
</protein>